<protein>
    <submittedName>
        <fullName evidence="2">Uncharacterized protein</fullName>
    </submittedName>
</protein>
<reference evidence="2 3" key="1">
    <citation type="submission" date="2015-01" db="EMBL/GenBank/DDBJ databases">
        <title>The Genome Sequence of Ochroconis gallopava CBS43764.</title>
        <authorList>
            <consortium name="The Broad Institute Genomics Platform"/>
            <person name="Cuomo C."/>
            <person name="de Hoog S."/>
            <person name="Gorbushina A."/>
            <person name="Stielow B."/>
            <person name="Teixiera M."/>
            <person name="Abouelleil A."/>
            <person name="Chapman S.B."/>
            <person name="Priest M."/>
            <person name="Young S.K."/>
            <person name="Wortman J."/>
            <person name="Nusbaum C."/>
            <person name="Birren B."/>
        </authorList>
    </citation>
    <scope>NUCLEOTIDE SEQUENCE [LARGE SCALE GENOMIC DNA]</scope>
    <source>
        <strain evidence="2 3">CBS 43764</strain>
    </source>
</reference>
<feature type="region of interest" description="Disordered" evidence="1">
    <location>
        <begin position="59"/>
        <end position="80"/>
    </location>
</feature>
<gene>
    <name evidence="2" type="ORF">PV09_07412</name>
</gene>
<dbReference type="InParanoid" id="A0A0D2A3V2"/>
<dbReference type="HOGENOM" id="CLU_1416169_0_0_1"/>
<dbReference type="Proteomes" id="UP000053259">
    <property type="component" value="Unassembled WGS sequence"/>
</dbReference>
<organism evidence="2 3">
    <name type="scientific">Verruconis gallopava</name>
    <dbReference type="NCBI Taxonomy" id="253628"/>
    <lineage>
        <taxon>Eukaryota</taxon>
        <taxon>Fungi</taxon>
        <taxon>Dikarya</taxon>
        <taxon>Ascomycota</taxon>
        <taxon>Pezizomycotina</taxon>
        <taxon>Dothideomycetes</taxon>
        <taxon>Pleosporomycetidae</taxon>
        <taxon>Venturiales</taxon>
        <taxon>Sympoventuriaceae</taxon>
        <taxon>Verruconis</taxon>
    </lineage>
</organism>
<evidence type="ECO:0000256" key="1">
    <source>
        <dbReference type="SAM" id="MobiDB-lite"/>
    </source>
</evidence>
<proteinExistence type="predicted"/>
<dbReference type="RefSeq" id="XP_016210994.1">
    <property type="nucleotide sequence ID" value="XM_016361174.1"/>
</dbReference>
<sequence length="192" mass="21739">MSHTPRETLLSLNASMLSPPKTPAREQNTNDGSCTSITGHYRRKEVIDGDVVRTYESRYRRRQSSLTNSEGYRQQPSGVTAESRERALQTAMELPSSVLIVQGLRRLLNSDEPLYDDLKKEQRAQLQKEYLKEVGAVEYVCDAQRPKVNSLLSPPASPRGRVFSQKVGVSNEERFCECCRNHCLRSTSNDAF</sequence>
<keyword evidence="3" id="KW-1185">Reference proteome</keyword>
<feature type="compositionally biased region" description="Polar residues" evidence="1">
    <location>
        <begin position="25"/>
        <end position="37"/>
    </location>
</feature>
<dbReference type="OrthoDB" id="5522061at2759"/>
<name>A0A0D2A3V2_9PEZI</name>
<dbReference type="EMBL" id="KN847557">
    <property type="protein sequence ID" value="KIW01125.1"/>
    <property type="molecule type" value="Genomic_DNA"/>
</dbReference>
<dbReference type="GeneID" id="27315385"/>
<dbReference type="VEuPathDB" id="FungiDB:PV09_07412"/>
<evidence type="ECO:0000313" key="3">
    <source>
        <dbReference type="Proteomes" id="UP000053259"/>
    </source>
</evidence>
<feature type="compositionally biased region" description="Polar residues" evidence="1">
    <location>
        <begin position="64"/>
        <end position="80"/>
    </location>
</feature>
<dbReference type="AlphaFoldDB" id="A0A0D2A3V2"/>
<feature type="region of interest" description="Disordered" evidence="1">
    <location>
        <begin position="1"/>
        <end position="37"/>
    </location>
</feature>
<evidence type="ECO:0000313" key="2">
    <source>
        <dbReference type="EMBL" id="KIW01125.1"/>
    </source>
</evidence>
<accession>A0A0D2A3V2</accession>